<proteinExistence type="predicted"/>
<evidence type="ECO:0000313" key="1">
    <source>
        <dbReference type="EMBL" id="GJC88647.1"/>
    </source>
</evidence>
<organism evidence="1 2">
    <name type="scientific">Colletotrichum liriopes</name>
    <dbReference type="NCBI Taxonomy" id="708192"/>
    <lineage>
        <taxon>Eukaryota</taxon>
        <taxon>Fungi</taxon>
        <taxon>Dikarya</taxon>
        <taxon>Ascomycota</taxon>
        <taxon>Pezizomycotina</taxon>
        <taxon>Sordariomycetes</taxon>
        <taxon>Hypocreomycetidae</taxon>
        <taxon>Glomerellales</taxon>
        <taxon>Glomerellaceae</taxon>
        <taxon>Colletotrichum</taxon>
        <taxon>Colletotrichum spaethianum species complex</taxon>
    </lineage>
</organism>
<dbReference type="EMBL" id="BPPX01000034">
    <property type="protein sequence ID" value="GJC88647.1"/>
    <property type="molecule type" value="Genomic_DNA"/>
</dbReference>
<reference evidence="1 2" key="1">
    <citation type="submission" date="2021-07" db="EMBL/GenBank/DDBJ databases">
        <title>Genome data of Colletotrichum spaethianum.</title>
        <authorList>
            <person name="Utami Y.D."/>
            <person name="Hiruma K."/>
        </authorList>
    </citation>
    <scope>NUCLEOTIDE SEQUENCE [LARGE SCALE GENOMIC DNA]</scope>
    <source>
        <strain evidence="1 2">MAFF 242679</strain>
    </source>
</reference>
<dbReference type="AlphaFoldDB" id="A0AA37LXT4"/>
<protein>
    <submittedName>
        <fullName evidence="1">Uncharacterized protein</fullName>
    </submittedName>
</protein>
<dbReference type="Proteomes" id="UP001055172">
    <property type="component" value="Unassembled WGS sequence"/>
</dbReference>
<sequence length="179" mass="20289">MPKHQNTRPKQNRQPPYAITALSLSPSISIPRDLPLTMDGSIASEGLDYSHFSEEQRNYVDVAAMDELEEVFHDTATRPQASTPARRYPNRRQATTDFIGRLRTLTTPRPLVWRQDQTPQPDQQQQRQTRTYAMLTLRIEDGALNDQNLGQAVAALKDIFPDSHVKTTTTTLVSLDDSE</sequence>
<evidence type="ECO:0000313" key="2">
    <source>
        <dbReference type="Proteomes" id="UP001055172"/>
    </source>
</evidence>
<keyword evidence="2" id="KW-1185">Reference proteome</keyword>
<accession>A0AA37LXT4</accession>
<name>A0AA37LXT4_9PEZI</name>
<comment type="caution">
    <text evidence="1">The sequence shown here is derived from an EMBL/GenBank/DDBJ whole genome shotgun (WGS) entry which is preliminary data.</text>
</comment>
<gene>
    <name evidence="1" type="ORF">ColLi_11485</name>
</gene>